<dbReference type="Gene3D" id="3.30.70.2450">
    <property type="match status" value="1"/>
</dbReference>
<dbReference type="InterPro" id="IPR050641">
    <property type="entry name" value="RIFMO-like"/>
</dbReference>
<accession>A0A1M7Q3R4</accession>
<reference evidence="5 6" key="1">
    <citation type="submission" date="2016-11" db="EMBL/GenBank/DDBJ databases">
        <authorList>
            <person name="Jaros S."/>
            <person name="Januszkiewicz K."/>
            <person name="Wedrychowicz H."/>
        </authorList>
    </citation>
    <scope>NUCLEOTIDE SEQUENCE [LARGE SCALE GENOMIC DNA]</scope>
    <source>
        <strain evidence="5 6">CGMCC 4.2025</strain>
    </source>
</reference>
<keyword evidence="2" id="KW-0285">Flavoprotein</keyword>
<comment type="cofactor">
    <cofactor evidence="1">
        <name>FAD</name>
        <dbReference type="ChEBI" id="CHEBI:57692"/>
    </cofactor>
</comment>
<evidence type="ECO:0000256" key="1">
    <source>
        <dbReference type="ARBA" id="ARBA00001974"/>
    </source>
</evidence>
<sequence>MDTADSAVAEVDADVVVVGAGPVGLMLACELRLGGARVIVLESLVAPTTESRASTLHARTLEFFDQRGLLDQLGSPPVQSSGHFGGIPLDFSGLPTRFPGQYKVLQAQVEEVLARRATALGADIRREHEVCGLEAGADTVRVRARTPAGLVGVVARYVVGCDGEDSTVRVLSGIDFPGAAGTHELLRADITGIEIADRRFERLPEGLAIASRLPNGATRVMVSVFGRPVVSRMGAPEFDEICSVWQQVTGDDIAHGTPIWRNAFDDTSRLAGRLRSGRILLAGDAAHVQMPSGGQAINLGLQDAANLGWKLAAVATGAAPEDLLETYHEERHEIARRVLGNIRAQGLLLLGGPEVDATRTVLRELIAYPEVNDRLAAMIAGIDVRYAIGGGEASGTGADRQHSPVGAAVPHVELAVTSTTAAAGAPGTDPASTAALLRSGQGVLLDLADCAGRHEWLSGRLAPYARRVDLVAATLPAADGGGVFAGWETVLVRPDGYVAWVGDRYSDPGPAVDFWFGSASGGGVSGSVPGVVPVRVGSL</sequence>
<keyword evidence="6" id="KW-1185">Reference proteome</keyword>
<dbReference type="GO" id="GO:0071949">
    <property type="term" value="F:FAD binding"/>
    <property type="evidence" value="ECO:0007669"/>
    <property type="project" value="InterPro"/>
</dbReference>
<organism evidence="5 6">
    <name type="scientific">Actinacidiphila paucisporea</name>
    <dbReference type="NCBI Taxonomy" id="310782"/>
    <lineage>
        <taxon>Bacteria</taxon>
        <taxon>Bacillati</taxon>
        <taxon>Actinomycetota</taxon>
        <taxon>Actinomycetes</taxon>
        <taxon>Kitasatosporales</taxon>
        <taxon>Streptomycetaceae</taxon>
        <taxon>Actinacidiphila</taxon>
    </lineage>
</organism>
<dbReference type="Gene3D" id="3.40.30.120">
    <property type="match status" value="1"/>
</dbReference>
<dbReference type="Pfam" id="PF01494">
    <property type="entry name" value="FAD_binding_3"/>
    <property type="match status" value="1"/>
</dbReference>
<dbReference type="Proteomes" id="UP000184111">
    <property type="component" value="Unassembled WGS sequence"/>
</dbReference>
<dbReference type="PANTHER" id="PTHR43004:SF19">
    <property type="entry name" value="BINDING MONOOXYGENASE, PUTATIVE (JCVI)-RELATED"/>
    <property type="match status" value="1"/>
</dbReference>
<dbReference type="STRING" id="310782.SAMN05216499_128108"/>
<dbReference type="InterPro" id="IPR036188">
    <property type="entry name" value="FAD/NAD-bd_sf"/>
</dbReference>
<dbReference type="SUPFAM" id="SSF51905">
    <property type="entry name" value="FAD/NAD(P)-binding domain"/>
    <property type="match status" value="1"/>
</dbReference>
<gene>
    <name evidence="5" type="ORF">SAMN05216499_128108</name>
</gene>
<evidence type="ECO:0000313" key="6">
    <source>
        <dbReference type="Proteomes" id="UP000184111"/>
    </source>
</evidence>
<keyword evidence="3" id="KW-0274">FAD</keyword>
<dbReference type="PRINTS" id="PR00420">
    <property type="entry name" value="RNGMNOXGNASE"/>
</dbReference>
<protein>
    <submittedName>
        <fullName evidence="5">Oxygenase/bifunctional oxygenase/reductase</fullName>
    </submittedName>
</protein>
<dbReference type="AlphaFoldDB" id="A0A1M7Q3R4"/>
<dbReference type="Gene3D" id="3.50.50.60">
    <property type="entry name" value="FAD/NAD(P)-binding domain"/>
    <property type="match status" value="2"/>
</dbReference>
<name>A0A1M7Q3R4_9ACTN</name>
<dbReference type="InterPro" id="IPR002938">
    <property type="entry name" value="FAD-bd"/>
</dbReference>
<evidence type="ECO:0000256" key="2">
    <source>
        <dbReference type="ARBA" id="ARBA00022630"/>
    </source>
</evidence>
<evidence type="ECO:0000259" key="4">
    <source>
        <dbReference type="Pfam" id="PF01494"/>
    </source>
</evidence>
<feature type="domain" description="FAD-binding" evidence="4">
    <location>
        <begin position="12"/>
        <end position="339"/>
    </location>
</feature>
<evidence type="ECO:0000313" key="5">
    <source>
        <dbReference type="EMBL" id="SHN24872.1"/>
    </source>
</evidence>
<evidence type="ECO:0000256" key="3">
    <source>
        <dbReference type="ARBA" id="ARBA00022827"/>
    </source>
</evidence>
<proteinExistence type="predicted"/>
<dbReference type="EMBL" id="FRBI01000028">
    <property type="protein sequence ID" value="SHN24872.1"/>
    <property type="molecule type" value="Genomic_DNA"/>
</dbReference>
<dbReference type="Pfam" id="PF21274">
    <property type="entry name" value="Rng_hyd_C"/>
    <property type="match status" value="1"/>
</dbReference>
<dbReference type="PANTHER" id="PTHR43004">
    <property type="entry name" value="TRK SYSTEM POTASSIUM UPTAKE PROTEIN"/>
    <property type="match status" value="1"/>
</dbReference>
<dbReference type="GO" id="GO:0016709">
    <property type="term" value="F:oxidoreductase activity, acting on paired donors, with incorporation or reduction of molecular oxygen, NAD(P)H as one donor, and incorporation of one atom of oxygen"/>
    <property type="evidence" value="ECO:0007669"/>
    <property type="project" value="UniProtKB-ARBA"/>
</dbReference>